<dbReference type="PANTHER" id="PTHR30204">
    <property type="entry name" value="REDOX-CYCLING DRUG-SENSING TRANSCRIPTIONAL ACTIVATOR SOXR"/>
    <property type="match status" value="1"/>
</dbReference>
<dbReference type="GO" id="GO:0003700">
    <property type="term" value="F:DNA-binding transcription factor activity"/>
    <property type="evidence" value="ECO:0007669"/>
    <property type="project" value="InterPro"/>
</dbReference>
<feature type="domain" description="HTH merR-type" evidence="2">
    <location>
        <begin position="1"/>
        <end position="68"/>
    </location>
</feature>
<dbReference type="Proteomes" id="UP000198362">
    <property type="component" value="Unassembled WGS sequence"/>
</dbReference>
<dbReference type="AlphaFoldDB" id="A0A239PBV1"/>
<dbReference type="GO" id="GO:0003677">
    <property type="term" value="F:DNA binding"/>
    <property type="evidence" value="ECO:0007669"/>
    <property type="project" value="UniProtKB-KW"/>
</dbReference>
<organism evidence="3 4">
    <name type="scientific">Asanoa hainanensis</name>
    <dbReference type="NCBI Taxonomy" id="560556"/>
    <lineage>
        <taxon>Bacteria</taxon>
        <taxon>Bacillati</taxon>
        <taxon>Actinomycetota</taxon>
        <taxon>Actinomycetes</taxon>
        <taxon>Micromonosporales</taxon>
        <taxon>Micromonosporaceae</taxon>
        <taxon>Asanoa</taxon>
    </lineage>
</organism>
<dbReference type="OrthoDB" id="3824912at2"/>
<gene>
    <name evidence="3" type="ORF">SAMN05421812_11718</name>
</gene>
<dbReference type="PANTHER" id="PTHR30204:SF97">
    <property type="entry name" value="MERR FAMILY REGULATORY PROTEIN"/>
    <property type="match status" value="1"/>
</dbReference>
<protein>
    <submittedName>
        <fullName evidence="3">DNA-binding transcriptional regulator, MerR family</fullName>
    </submittedName>
</protein>
<evidence type="ECO:0000256" key="1">
    <source>
        <dbReference type="ARBA" id="ARBA00023125"/>
    </source>
</evidence>
<evidence type="ECO:0000313" key="3">
    <source>
        <dbReference type="EMBL" id="SNT64393.1"/>
    </source>
</evidence>
<dbReference type="PRINTS" id="PR00040">
    <property type="entry name" value="HTHMERR"/>
</dbReference>
<evidence type="ECO:0000313" key="4">
    <source>
        <dbReference type="Proteomes" id="UP000198362"/>
    </source>
</evidence>
<dbReference type="InterPro" id="IPR047057">
    <property type="entry name" value="MerR_fam"/>
</dbReference>
<name>A0A239PBV1_9ACTN</name>
<dbReference type="InterPro" id="IPR000551">
    <property type="entry name" value="MerR-type_HTH_dom"/>
</dbReference>
<dbReference type="PROSITE" id="PS00552">
    <property type="entry name" value="HTH_MERR_1"/>
    <property type="match status" value="1"/>
</dbReference>
<dbReference type="EMBL" id="FZPH01000017">
    <property type="protein sequence ID" value="SNT64393.1"/>
    <property type="molecule type" value="Genomic_DNA"/>
</dbReference>
<accession>A0A239PBV1</accession>
<reference evidence="3 4" key="1">
    <citation type="submission" date="2017-06" db="EMBL/GenBank/DDBJ databases">
        <authorList>
            <person name="Kim H.J."/>
            <person name="Triplett B.A."/>
        </authorList>
    </citation>
    <scope>NUCLEOTIDE SEQUENCE [LARGE SCALE GENOMIC DNA]</scope>
    <source>
        <strain evidence="3 4">CGMCC 4.5593</strain>
    </source>
</reference>
<proteinExistence type="predicted"/>
<keyword evidence="1 3" id="KW-0238">DNA-binding</keyword>
<sequence>MRIGELATRTGVSARSIRYYEQQGLLVSARTASDQRVFSDAAVDRVLLIQRLFDAGISSTRMYELLPCMTNPDVRTSWLTDRLREERERIVAEMARLAHTVEVLDHVLADMAVDERPTRSGERSAA</sequence>
<dbReference type="PROSITE" id="PS50937">
    <property type="entry name" value="HTH_MERR_2"/>
    <property type="match status" value="1"/>
</dbReference>
<evidence type="ECO:0000259" key="2">
    <source>
        <dbReference type="PROSITE" id="PS50937"/>
    </source>
</evidence>
<dbReference type="RefSeq" id="WP_089254392.1">
    <property type="nucleotide sequence ID" value="NZ_FZPH01000017.1"/>
</dbReference>
<dbReference type="InterPro" id="IPR009061">
    <property type="entry name" value="DNA-bd_dom_put_sf"/>
</dbReference>
<dbReference type="SMART" id="SM00422">
    <property type="entry name" value="HTH_MERR"/>
    <property type="match status" value="1"/>
</dbReference>
<dbReference type="SUPFAM" id="SSF46955">
    <property type="entry name" value="Putative DNA-binding domain"/>
    <property type="match status" value="1"/>
</dbReference>
<dbReference type="Gene3D" id="1.10.1660.10">
    <property type="match status" value="1"/>
</dbReference>
<keyword evidence="4" id="KW-1185">Reference proteome</keyword>
<dbReference type="Pfam" id="PF13411">
    <property type="entry name" value="MerR_1"/>
    <property type="match status" value="1"/>
</dbReference>